<sequence length="65" mass="7018">MPASKKAQPEENIGWLDILSGGAMEKLERQQNAKSERRILALMLWGIAAITGFLAVVLGIPQLSG</sequence>
<dbReference type="EMBL" id="MIJD01000132">
    <property type="protein sequence ID" value="OPE53768.1"/>
    <property type="molecule type" value="Genomic_DNA"/>
</dbReference>
<dbReference type="AlphaFoldDB" id="A0A1Q4H920"/>
<accession>A0A1Q4H920</accession>
<keyword evidence="1" id="KW-0812">Transmembrane</keyword>
<evidence type="ECO:0000313" key="3">
    <source>
        <dbReference type="EMBL" id="PEG55576.1"/>
    </source>
</evidence>
<dbReference type="STRING" id="1801.BRW64_20140"/>
<dbReference type="RefSeq" id="WP_073858211.1">
    <property type="nucleotide sequence ID" value="NZ_CP080332.1"/>
</dbReference>
<evidence type="ECO:0000313" key="4">
    <source>
        <dbReference type="Proteomes" id="UP000191039"/>
    </source>
</evidence>
<dbReference type="Proteomes" id="UP000191039">
    <property type="component" value="Unassembled WGS sequence"/>
</dbReference>
<reference evidence="2 4" key="1">
    <citation type="submission" date="2016-09" db="EMBL/GenBank/DDBJ databases">
        <title>genome sequences of unsequenced Mycobacteria.</title>
        <authorList>
            <person name="Greninger A.L."/>
            <person name="Jerome K.R."/>
            <person name="Mcnair B."/>
            <person name="Wallis C."/>
            <person name="Fang F."/>
        </authorList>
    </citation>
    <scope>NUCLEOTIDE SEQUENCE [LARGE SCALE GENOMIC DNA]</scope>
    <source>
        <strain evidence="2 4">BM1</strain>
    </source>
</reference>
<feature type="transmembrane region" description="Helical" evidence="1">
    <location>
        <begin position="39"/>
        <end position="60"/>
    </location>
</feature>
<name>A0A1Q4H920_9MYCO</name>
<reference evidence="3 5" key="2">
    <citation type="submission" date="2017-10" db="EMBL/GenBank/DDBJ databases">
        <title>The new phylogeny of genus Mycobacterium.</title>
        <authorList>
            <person name="Tortoli E."/>
            <person name="Trovato A."/>
            <person name="Cirillo D.M."/>
        </authorList>
    </citation>
    <scope>NUCLEOTIDE SEQUENCE [LARGE SCALE GENOMIC DNA]</scope>
    <source>
        <strain evidence="3 5">IP141170001</strain>
    </source>
</reference>
<keyword evidence="1" id="KW-1133">Transmembrane helix</keyword>
<keyword evidence="5" id="KW-1185">Reference proteome</keyword>
<evidence type="ECO:0000313" key="2">
    <source>
        <dbReference type="EMBL" id="OPE53768.1"/>
    </source>
</evidence>
<evidence type="ECO:0000256" key="1">
    <source>
        <dbReference type="SAM" id="Phobius"/>
    </source>
</evidence>
<dbReference type="Proteomes" id="UP000220340">
    <property type="component" value="Unassembled WGS sequence"/>
</dbReference>
<organism evidence="2 4">
    <name type="scientific">Mycolicibacterium diernhoferi</name>
    <dbReference type="NCBI Taxonomy" id="1801"/>
    <lineage>
        <taxon>Bacteria</taxon>
        <taxon>Bacillati</taxon>
        <taxon>Actinomycetota</taxon>
        <taxon>Actinomycetes</taxon>
        <taxon>Mycobacteriales</taxon>
        <taxon>Mycobacteriaceae</taxon>
        <taxon>Mycolicibacterium</taxon>
    </lineage>
</organism>
<gene>
    <name evidence="2" type="ORF">BV510_13870</name>
    <name evidence="3" type="ORF">CRI78_04745</name>
</gene>
<evidence type="ECO:0000313" key="5">
    <source>
        <dbReference type="Proteomes" id="UP000220340"/>
    </source>
</evidence>
<protein>
    <submittedName>
        <fullName evidence="2">Uncharacterized protein</fullName>
    </submittedName>
</protein>
<proteinExistence type="predicted"/>
<comment type="caution">
    <text evidence="2">The sequence shown here is derived from an EMBL/GenBank/DDBJ whole genome shotgun (WGS) entry which is preliminary data.</text>
</comment>
<keyword evidence="1" id="KW-0472">Membrane</keyword>
<dbReference type="EMBL" id="PDCR01000005">
    <property type="protein sequence ID" value="PEG55576.1"/>
    <property type="molecule type" value="Genomic_DNA"/>
</dbReference>